<evidence type="ECO:0000256" key="4">
    <source>
        <dbReference type="SAM" id="Phobius"/>
    </source>
</evidence>
<keyword evidence="1" id="KW-0479">Metal-binding</keyword>
<organism evidence="6 7">
    <name type="scientific">Candidatus Atopostipes pullistercoris</name>
    <dbReference type="NCBI Taxonomy" id="2838467"/>
    <lineage>
        <taxon>Bacteria</taxon>
        <taxon>Bacillati</taxon>
        <taxon>Bacillota</taxon>
        <taxon>Bacilli</taxon>
        <taxon>Lactobacillales</taxon>
        <taxon>Carnobacteriaceae</taxon>
        <taxon>Atopostipes</taxon>
    </lineage>
</organism>
<dbReference type="Pfam" id="PF11738">
    <property type="entry name" value="DUF3298"/>
    <property type="match status" value="1"/>
</dbReference>
<feature type="domain" description="NodB homology" evidence="5">
    <location>
        <begin position="284"/>
        <end position="461"/>
    </location>
</feature>
<evidence type="ECO:0000256" key="1">
    <source>
        <dbReference type="ARBA" id="ARBA00022723"/>
    </source>
</evidence>
<dbReference type="GO" id="GO:0016020">
    <property type="term" value="C:membrane"/>
    <property type="evidence" value="ECO:0007669"/>
    <property type="project" value="TreeGrafter"/>
</dbReference>
<dbReference type="AlphaFoldDB" id="A0A9D2JY97"/>
<gene>
    <name evidence="6" type="ORF">H9808_08335</name>
</gene>
<dbReference type="InterPro" id="IPR021729">
    <property type="entry name" value="DUF3298"/>
</dbReference>
<keyword evidence="4" id="KW-1133">Transmembrane helix</keyword>
<dbReference type="PANTHER" id="PTHR10587">
    <property type="entry name" value="GLYCOSYL TRANSFERASE-RELATED"/>
    <property type="match status" value="1"/>
</dbReference>
<dbReference type="Gene3D" id="3.30.565.40">
    <property type="entry name" value="Fervidobacterium nodosum Rt17-B1 like"/>
    <property type="match status" value="1"/>
</dbReference>
<dbReference type="InterPro" id="IPR037126">
    <property type="entry name" value="PdaC/RsiV-like_sf"/>
</dbReference>
<dbReference type="InterPro" id="IPR011330">
    <property type="entry name" value="Glyco_hydro/deAcase_b/a-brl"/>
</dbReference>
<dbReference type="CDD" id="cd10954">
    <property type="entry name" value="CE4_CtAXE_like"/>
    <property type="match status" value="1"/>
</dbReference>
<evidence type="ECO:0000313" key="6">
    <source>
        <dbReference type="EMBL" id="HIZ71751.1"/>
    </source>
</evidence>
<reference evidence="6" key="2">
    <citation type="submission" date="2021-04" db="EMBL/GenBank/DDBJ databases">
        <authorList>
            <person name="Gilroy R."/>
        </authorList>
    </citation>
    <scope>NUCLEOTIDE SEQUENCE</scope>
    <source>
        <strain evidence="6">CHK169-4300</strain>
    </source>
</reference>
<accession>A0A9D2JY97</accession>
<evidence type="ECO:0000256" key="2">
    <source>
        <dbReference type="ARBA" id="ARBA00022801"/>
    </source>
</evidence>
<dbReference type="SUPFAM" id="SSF88713">
    <property type="entry name" value="Glycoside hydrolase/deacetylase"/>
    <property type="match status" value="1"/>
</dbReference>
<dbReference type="PROSITE" id="PS51677">
    <property type="entry name" value="NODB"/>
    <property type="match status" value="1"/>
</dbReference>
<dbReference type="GO" id="GO:0046872">
    <property type="term" value="F:metal ion binding"/>
    <property type="evidence" value="ECO:0007669"/>
    <property type="project" value="UniProtKB-KW"/>
</dbReference>
<sequence length="483" mass="54832">MKRLTNAGKIVVGFASLVLIFLLFFIFWKIGSPEKISSGKNLDKEERIQVKGSHFPGIHLETVTKETDEYFYALNTPTIKNEEINDLIQSWLMNEKESFLKEVDAAPSNDLQSMLNIHLTTVPITDSIYNFIFEGYKITGGANGFTYYQTYTFDISEGSLFSLDDFIDLSDENIDRLKEIILKEIDDHPEISEGILPDQLEESFNQIEELKWSINSENFSVYWDEYEVAIGAVGAIELEIPLDQMAPLLTPKAREYLDRPDLDEGDDPQITDKQPIEDLDPNGKYVALTFDDGPHATVTPRILNTLSEHHAKATFFMLGNQVEYYPKLVQRVAEEGHEIGNHSKTHIDLTAVDNDRLNEELNDTNELVKDITGYFPAYIRPPYGAYSDHIINQATELNQPIILWSVDSLDWKSRNSDAINQEVMSHVSNGSIILMHDIHETTADALPRVIDNLEADGYKFVTVSELLKWQEATGAGPHFGNYQ</sequence>
<name>A0A9D2JY97_9LACT</name>
<feature type="region of interest" description="Disordered" evidence="3">
    <location>
        <begin position="258"/>
        <end position="278"/>
    </location>
</feature>
<dbReference type="EMBL" id="DXAZ01000138">
    <property type="protein sequence ID" value="HIZ71751.1"/>
    <property type="molecule type" value="Genomic_DNA"/>
</dbReference>
<keyword evidence="2" id="KW-0378">Hydrolase</keyword>
<proteinExistence type="predicted"/>
<keyword evidence="4" id="KW-0812">Transmembrane</keyword>
<dbReference type="Proteomes" id="UP000824106">
    <property type="component" value="Unassembled WGS sequence"/>
</dbReference>
<dbReference type="InterPro" id="IPR002509">
    <property type="entry name" value="NODB_dom"/>
</dbReference>
<dbReference type="Pfam" id="PF01522">
    <property type="entry name" value="Polysacc_deac_1"/>
    <property type="match status" value="1"/>
</dbReference>
<dbReference type="Gene3D" id="3.20.20.370">
    <property type="entry name" value="Glycoside hydrolase/deacetylase"/>
    <property type="match status" value="1"/>
</dbReference>
<evidence type="ECO:0000313" key="7">
    <source>
        <dbReference type="Proteomes" id="UP000824106"/>
    </source>
</evidence>
<dbReference type="InterPro" id="IPR050248">
    <property type="entry name" value="Polysacc_deacetylase_ArnD"/>
</dbReference>
<keyword evidence="4" id="KW-0472">Membrane</keyword>
<dbReference type="GO" id="GO:0005975">
    <property type="term" value="P:carbohydrate metabolic process"/>
    <property type="evidence" value="ECO:0007669"/>
    <property type="project" value="InterPro"/>
</dbReference>
<dbReference type="PANTHER" id="PTHR10587:SF133">
    <property type="entry name" value="CHITIN DEACETYLASE 1-RELATED"/>
    <property type="match status" value="1"/>
</dbReference>
<protein>
    <submittedName>
        <fullName evidence="6">Polysaccharide deacetylase family protein</fullName>
    </submittedName>
</protein>
<comment type="caution">
    <text evidence="6">The sequence shown here is derived from an EMBL/GenBank/DDBJ whole genome shotgun (WGS) entry which is preliminary data.</text>
</comment>
<evidence type="ECO:0000259" key="5">
    <source>
        <dbReference type="PROSITE" id="PS51677"/>
    </source>
</evidence>
<dbReference type="GO" id="GO:0016810">
    <property type="term" value="F:hydrolase activity, acting on carbon-nitrogen (but not peptide) bonds"/>
    <property type="evidence" value="ECO:0007669"/>
    <property type="project" value="InterPro"/>
</dbReference>
<dbReference type="Gene3D" id="3.90.640.20">
    <property type="entry name" value="Heat-shock cognate protein, ATPase"/>
    <property type="match status" value="1"/>
</dbReference>
<evidence type="ECO:0000256" key="3">
    <source>
        <dbReference type="SAM" id="MobiDB-lite"/>
    </source>
</evidence>
<reference evidence="6" key="1">
    <citation type="journal article" date="2021" name="PeerJ">
        <title>Extensive microbial diversity within the chicken gut microbiome revealed by metagenomics and culture.</title>
        <authorList>
            <person name="Gilroy R."/>
            <person name="Ravi A."/>
            <person name="Getino M."/>
            <person name="Pursley I."/>
            <person name="Horton D.L."/>
            <person name="Alikhan N.F."/>
            <person name="Baker D."/>
            <person name="Gharbi K."/>
            <person name="Hall N."/>
            <person name="Watson M."/>
            <person name="Adriaenssens E.M."/>
            <person name="Foster-Nyarko E."/>
            <person name="Jarju S."/>
            <person name="Secka A."/>
            <person name="Antonio M."/>
            <person name="Oren A."/>
            <person name="Chaudhuri R.R."/>
            <person name="La Ragione R."/>
            <person name="Hildebrand F."/>
            <person name="Pallen M.J."/>
        </authorList>
    </citation>
    <scope>NUCLEOTIDE SEQUENCE</scope>
    <source>
        <strain evidence="6">CHK169-4300</strain>
    </source>
</reference>
<feature type="transmembrane region" description="Helical" evidence="4">
    <location>
        <begin position="7"/>
        <end position="28"/>
    </location>
</feature>